<proteinExistence type="predicted"/>
<gene>
    <name evidence="1" type="ORF">KDA27_15495</name>
</gene>
<reference evidence="1" key="1">
    <citation type="submission" date="2020-04" db="EMBL/GenBank/DDBJ databases">
        <authorList>
            <person name="Zhang T."/>
        </authorList>
    </citation>
    <scope>NUCLEOTIDE SEQUENCE</scope>
    <source>
        <strain evidence="1">HKST-UBA02</strain>
    </source>
</reference>
<comment type="caution">
    <text evidence="1">The sequence shown here is derived from an EMBL/GenBank/DDBJ whole genome shotgun (WGS) entry which is preliminary data.</text>
</comment>
<evidence type="ECO:0000313" key="2">
    <source>
        <dbReference type="Proteomes" id="UP000739538"/>
    </source>
</evidence>
<sequence>MSDRYHLPGRPHVLIASVVFVLALITVASTSWARPTFFSNVCAACHTDDTPTCNACHEHRGTVTASADQAEYAPGELVTVTMNGGWESGWIRGLLYDQDDNEVDRATGPTGTGNDGQGNGVTFPVTLQAAAPMTPGQYTWQAAWFGSINNTGATHGEYRRPVTITVVDDQADVGDEDVPGGQNRYVGWGELKREYR</sequence>
<evidence type="ECO:0000313" key="1">
    <source>
        <dbReference type="EMBL" id="MCA9757209.1"/>
    </source>
</evidence>
<dbReference type="AlphaFoldDB" id="A0A956NDY8"/>
<organism evidence="1 2">
    <name type="scientific">Eiseniibacteriota bacterium</name>
    <dbReference type="NCBI Taxonomy" id="2212470"/>
    <lineage>
        <taxon>Bacteria</taxon>
        <taxon>Candidatus Eiseniibacteriota</taxon>
    </lineage>
</organism>
<dbReference type="InterPro" id="IPR036280">
    <property type="entry name" value="Multihaem_cyt_sf"/>
</dbReference>
<dbReference type="EMBL" id="JAGQHS010000087">
    <property type="protein sequence ID" value="MCA9757209.1"/>
    <property type="molecule type" value="Genomic_DNA"/>
</dbReference>
<protein>
    <submittedName>
        <fullName evidence="1">Uncharacterized protein</fullName>
    </submittedName>
</protein>
<dbReference type="Proteomes" id="UP000739538">
    <property type="component" value="Unassembled WGS sequence"/>
</dbReference>
<accession>A0A956NDY8</accession>
<name>A0A956NDY8_UNCEI</name>
<dbReference type="SUPFAM" id="SSF48695">
    <property type="entry name" value="Multiheme cytochromes"/>
    <property type="match status" value="1"/>
</dbReference>
<reference evidence="1" key="2">
    <citation type="journal article" date="2021" name="Microbiome">
        <title>Successional dynamics and alternative stable states in a saline activated sludge microbial community over 9 years.</title>
        <authorList>
            <person name="Wang Y."/>
            <person name="Ye J."/>
            <person name="Ju F."/>
            <person name="Liu L."/>
            <person name="Boyd J.A."/>
            <person name="Deng Y."/>
            <person name="Parks D.H."/>
            <person name="Jiang X."/>
            <person name="Yin X."/>
            <person name="Woodcroft B.J."/>
            <person name="Tyson G.W."/>
            <person name="Hugenholtz P."/>
            <person name="Polz M.F."/>
            <person name="Zhang T."/>
        </authorList>
    </citation>
    <scope>NUCLEOTIDE SEQUENCE</scope>
    <source>
        <strain evidence="1">HKST-UBA02</strain>
    </source>
</reference>